<comment type="caution">
    <text evidence="1">The sequence shown here is derived from an EMBL/GenBank/DDBJ whole genome shotgun (WGS) entry which is preliminary data.</text>
</comment>
<gene>
    <name evidence="1" type="ORF">AN221_37970</name>
</gene>
<sequence>MSTYNFHGNISGPSNFGDHGKIEVTYGAPPAEALQLAADLVQLVRREAARPELAAEAEFVRGELVRAGEEGRPADQGRIRQALETLTVGLAAGSGGIALAQEIGRLVGL</sequence>
<accession>A0A1E7LH99</accession>
<dbReference type="OrthoDB" id="4325673at2"/>
<proteinExistence type="predicted"/>
<protein>
    <submittedName>
        <fullName evidence="1">Uncharacterized protein</fullName>
    </submittedName>
</protein>
<evidence type="ECO:0000313" key="2">
    <source>
        <dbReference type="Proteomes" id="UP000175971"/>
    </source>
</evidence>
<dbReference type="AlphaFoldDB" id="A0A1E7LH99"/>
<reference evidence="1 2" key="1">
    <citation type="journal article" date="2016" name="Front. Microbiol.">
        <title>Comparative Genomics Analysis of Streptomyces Species Reveals Their Adaptation to the Marine Environment and Their Diversity at the Genomic Level.</title>
        <authorList>
            <person name="Tian X."/>
            <person name="Zhang Z."/>
            <person name="Yang T."/>
            <person name="Chen M."/>
            <person name="Li J."/>
            <person name="Chen F."/>
            <person name="Yang J."/>
            <person name="Li W."/>
            <person name="Zhang B."/>
            <person name="Zhang Z."/>
            <person name="Wu J."/>
            <person name="Zhang C."/>
            <person name="Long L."/>
            <person name="Xiao J."/>
        </authorList>
    </citation>
    <scope>NUCLEOTIDE SEQUENCE [LARGE SCALE GENOMIC DNA]</scope>
    <source>
        <strain evidence="1 2">SCSIO M10372</strain>
    </source>
</reference>
<evidence type="ECO:0000313" key="1">
    <source>
        <dbReference type="EMBL" id="OEV15576.1"/>
    </source>
</evidence>
<dbReference type="EMBL" id="LJGZ01000108">
    <property type="protein sequence ID" value="OEV15576.1"/>
    <property type="molecule type" value="Genomic_DNA"/>
</dbReference>
<dbReference type="PATRIC" id="fig|518642.7.peg.7601"/>
<organism evidence="1 2">
    <name type="scientific">Streptomyces nanshensis</name>
    <dbReference type="NCBI Taxonomy" id="518642"/>
    <lineage>
        <taxon>Bacteria</taxon>
        <taxon>Bacillati</taxon>
        <taxon>Actinomycetota</taxon>
        <taxon>Actinomycetes</taxon>
        <taxon>Kitasatosporales</taxon>
        <taxon>Streptomycetaceae</taxon>
        <taxon>Streptomyces</taxon>
    </lineage>
</organism>
<keyword evidence="2" id="KW-1185">Reference proteome</keyword>
<dbReference type="Proteomes" id="UP000175971">
    <property type="component" value="Unassembled WGS sequence"/>
</dbReference>
<dbReference type="RefSeq" id="WP_019765946.1">
    <property type="nucleotide sequence ID" value="NZ_LJGZ01000108.1"/>
</dbReference>
<dbReference type="GeneID" id="97761748"/>
<name>A0A1E7LH99_9ACTN</name>